<dbReference type="SMART" id="SM00564">
    <property type="entry name" value="PQQ"/>
    <property type="match status" value="6"/>
</dbReference>
<evidence type="ECO:0000256" key="3">
    <source>
        <dbReference type="ARBA" id="ARBA00022891"/>
    </source>
</evidence>
<dbReference type="InterPro" id="IPR030939">
    <property type="entry name" value="Acido_non_PQQ"/>
</dbReference>
<comment type="cofactor">
    <cofactor evidence="1">
        <name>pyrroloquinoline quinone</name>
        <dbReference type="ChEBI" id="CHEBI:58442"/>
    </cofactor>
</comment>
<dbReference type="EMBL" id="UINC01004310">
    <property type="protein sequence ID" value="SVA13371.1"/>
    <property type="molecule type" value="Genomic_DNA"/>
</dbReference>
<comment type="similarity">
    <text evidence="2">Belongs to the bacterial PQQ dehydrogenase family.</text>
</comment>
<dbReference type="AlphaFoldDB" id="A0A381TD02"/>
<feature type="domain" description="Pyrrolo-quinoline quinone repeat" evidence="5">
    <location>
        <begin position="22"/>
        <end position="348"/>
    </location>
</feature>
<protein>
    <recommendedName>
        <fullName evidence="5 6">Pyrrolo-quinoline quinone repeat domain-containing protein</fullName>
    </recommendedName>
</protein>
<dbReference type="InterPro" id="IPR001479">
    <property type="entry name" value="Quinoprotein_DH_CS"/>
</dbReference>
<dbReference type="InterPro" id="IPR018391">
    <property type="entry name" value="PQQ_b-propeller_rpt"/>
</dbReference>
<dbReference type="Gene3D" id="2.140.10.10">
    <property type="entry name" value="Quinoprotein alcohol dehydrogenase-like superfamily"/>
    <property type="match status" value="1"/>
</dbReference>
<accession>A0A381TD02</accession>
<sequence length="535" mass="57670">MAVAQGGGLDPASLLAPLENSWPTYSGDYSGRRYSKLTQVNIDNVQQLTLAWTRTLDSGMPALEGANAPDFTGGEGEGDFTIGSQRIKGSILQVGDLLYVTAPDHVWALDVRDGGERWHYFWKTRGGPHIGNRGAALWRDSLIFETVDNYLVSLDAKTGEERWHTEIASFEEQYFSTMAPIVVGDHLLVGTGNDLDAPGFLQSFDPETGELQWRFYTVPMSEDDPGIDTWPSLDAAMHGGGQVWVPGSYDPETNYYIFGTGNPTPGYTGVARRGDNLFTCTLIAVDVDTGEMAWYFQTSPHDTHDWDSAQTPILIDGVVDGVPRKLVSTAARNGYFFTVDRVTGAHVVTARYGATSNWASHIRESGSPNPHPAKEALIPGALVSPVEGGVANWQPPAFNPDTGLFYTQENNGFNLLYLTDPDPRGSMGLGGKDRVTVGSGGNALSAIDYRTGDTTWRHAWPSGGGGGAGVLTTAGGLVFTGDGSGNFVAFDAANGDLLWNTRIGNISNAPQTYLIDERQHVLVAAGQQLFAFVQY</sequence>
<reference evidence="7" key="1">
    <citation type="submission" date="2018-05" db="EMBL/GenBank/DDBJ databases">
        <authorList>
            <person name="Lanie J.A."/>
            <person name="Ng W.-L."/>
            <person name="Kazmierczak K.M."/>
            <person name="Andrzejewski T.M."/>
            <person name="Davidsen T.M."/>
            <person name="Wayne K.J."/>
            <person name="Tettelin H."/>
            <person name="Glass J.I."/>
            <person name="Rusch D."/>
            <person name="Podicherti R."/>
            <person name="Tsui H.-C.T."/>
            <person name="Winkler M.E."/>
        </authorList>
    </citation>
    <scope>NUCLEOTIDE SEQUENCE</scope>
</reference>
<dbReference type="InterPro" id="IPR002372">
    <property type="entry name" value="PQQ_rpt_dom"/>
</dbReference>
<evidence type="ECO:0000256" key="1">
    <source>
        <dbReference type="ARBA" id="ARBA00001931"/>
    </source>
</evidence>
<dbReference type="PANTHER" id="PTHR32303">
    <property type="entry name" value="QUINOPROTEIN ALCOHOL DEHYDROGENASE (CYTOCHROME C)"/>
    <property type="match status" value="1"/>
</dbReference>
<name>A0A381TD02_9ZZZZ</name>
<evidence type="ECO:0000259" key="5">
    <source>
        <dbReference type="Pfam" id="PF01011"/>
    </source>
</evidence>
<dbReference type="NCBIfam" id="TIGR04528">
    <property type="entry name" value="acido_non_PQQ"/>
    <property type="match status" value="1"/>
</dbReference>
<dbReference type="SUPFAM" id="SSF50998">
    <property type="entry name" value="Quinoprotein alcohol dehydrogenase-like"/>
    <property type="match status" value="1"/>
</dbReference>
<evidence type="ECO:0000256" key="2">
    <source>
        <dbReference type="ARBA" id="ARBA00008156"/>
    </source>
</evidence>
<dbReference type="Pfam" id="PF01011">
    <property type="entry name" value="PQQ"/>
    <property type="match status" value="1"/>
</dbReference>
<dbReference type="GO" id="GO:0016491">
    <property type="term" value="F:oxidoreductase activity"/>
    <property type="evidence" value="ECO:0007669"/>
    <property type="project" value="UniProtKB-KW"/>
</dbReference>
<proteinExistence type="inferred from homology"/>
<evidence type="ECO:0000259" key="6">
    <source>
        <dbReference type="Pfam" id="PF13360"/>
    </source>
</evidence>
<dbReference type="PROSITE" id="PS00364">
    <property type="entry name" value="BACTERIAL_PQQ_2"/>
    <property type="match status" value="1"/>
</dbReference>
<keyword evidence="4" id="KW-0560">Oxidoreductase</keyword>
<dbReference type="GO" id="GO:0030288">
    <property type="term" value="C:outer membrane-bounded periplasmic space"/>
    <property type="evidence" value="ECO:0007669"/>
    <property type="project" value="InterPro"/>
</dbReference>
<gene>
    <name evidence="7" type="ORF">METZ01_LOCUS66225</name>
</gene>
<organism evidence="7">
    <name type="scientific">marine metagenome</name>
    <dbReference type="NCBI Taxonomy" id="408172"/>
    <lineage>
        <taxon>unclassified sequences</taxon>
        <taxon>metagenomes</taxon>
        <taxon>ecological metagenomes</taxon>
    </lineage>
</organism>
<evidence type="ECO:0000256" key="4">
    <source>
        <dbReference type="ARBA" id="ARBA00023002"/>
    </source>
</evidence>
<keyword evidence="3" id="KW-0634">PQQ</keyword>
<evidence type="ECO:0000313" key="7">
    <source>
        <dbReference type="EMBL" id="SVA13371.1"/>
    </source>
</evidence>
<dbReference type="Pfam" id="PF13360">
    <property type="entry name" value="PQQ_2"/>
    <property type="match status" value="1"/>
</dbReference>
<dbReference type="InterPro" id="IPR011047">
    <property type="entry name" value="Quinoprotein_ADH-like_sf"/>
</dbReference>
<feature type="domain" description="Pyrrolo-quinoline quinone repeat" evidence="6">
    <location>
        <begin position="444"/>
        <end position="532"/>
    </location>
</feature>